<organism evidence="4 5">
    <name type="scientific">Amaricoccus solimangrovi</name>
    <dbReference type="NCBI Taxonomy" id="2589815"/>
    <lineage>
        <taxon>Bacteria</taxon>
        <taxon>Pseudomonadati</taxon>
        <taxon>Pseudomonadota</taxon>
        <taxon>Alphaproteobacteria</taxon>
        <taxon>Rhodobacterales</taxon>
        <taxon>Paracoccaceae</taxon>
        <taxon>Amaricoccus</taxon>
    </lineage>
</organism>
<keyword evidence="2" id="KW-0784">Thiamine biosynthesis</keyword>
<evidence type="ECO:0000313" key="5">
    <source>
        <dbReference type="Proteomes" id="UP000319255"/>
    </source>
</evidence>
<reference evidence="4 5" key="1">
    <citation type="submission" date="2019-06" db="EMBL/GenBank/DDBJ databases">
        <title>A novel bacterium of genus Amaricoccus, isolated from marine sediment.</title>
        <authorList>
            <person name="Huang H."/>
            <person name="Mo K."/>
            <person name="Hu Y."/>
        </authorList>
    </citation>
    <scope>NUCLEOTIDE SEQUENCE [LARGE SCALE GENOMIC DNA]</scope>
    <source>
        <strain evidence="4 5">HB172011</strain>
    </source>
</reference>
<dbReference type="OrthoDB" id="7159061at2"/>
<dbReference type="InterPro" id="IPR013785">
    <property type="entry name" value="Aldolase_TIM"/>
</dbReference>
<proteinExistence type="predicted"/>
<dbReference type="Pfam" id="PF02581">
    <property type="entry name" value="TMP-TENI"/>
    <property type="match status" value="1"/>
</dbReference>
<evidence type="ECO:0000259" key="3">
    <source>
        <dbReference type="Pfam" id="PF02581"/>
    </source>
</evidence>
<protein>
    <submittedName>
        <fullName evidence="4">Thiamine phosphate synthase</fullName>
    </submittedName>
</protein>
<dbReference type="SUPFAM" id="SSF51391">
    <property type="entry name" value="Thiamin phosphate synthase"/>
    <property type="match status" value="1"/>
</dbReference>
<accession>A0A501WZQ9</accession>
<dbReference type="InterPro" id="IPR022998">
    <property type="entry name" value="ThiamineP_synth_TenI"/>
</dbReference>
<dbReference type="Gene3D" id="3.20.20.70">
    <property type="entry name" value="Aldolase class I"/>
    <property type="match status" value="1"/>
</dbReference>
<dbReference type="GO" id="GO:0004789">
    <property type="term" value="F:thiamine-phosphate diphosphorylase activity"/>
    <property type="evidence" value="ECO:0007669"/>
    <property type="project" value="TreeGrafter"/>
</dbReference>
<name>A0A501WZQ9_9RHOB</name>
<dbReference type="EMBL" id="VFRP01000001">
    <property type="protein sequence ID" value="TPE53905.1"/>
    <property type="molecule type" value="Genomic_DNA"/>
</dbReference>
<dbReference type="PANTHER" id="PTHR20857">
    <property type="entry name" value="THIAMINE-PHOSPHATE PYROPHOSPHORYLASE"/>
    <property type="match status" value="1"/>
</dbReference>
<dbReference type="InterPro" id="IPR036206">
    <property type="entry name" value="ThiamineP_synth_sf"/>
</dbReference>
<dbReference type="PANTHER" id="PTHR20857:SF15">
    <property type="entry name" value="THIAMINE-PHOSPHATE SYNTHASE"/>
    <property type="match status" value="1"/>
</dbReference>
<keyword evidence="5" id="KW-1185">Reference proteome</keyword>
<evidence type="ECO:0000313" key="4">
    <source>
        <dbReference type="EMBL" id="TPE53905.1"/>
    </source>
</evidence>
<feature type="domain" description="Thiamine phosphate synthase/TenI" evidence="3">
    <location>
        <begin position="9"/>
        <end position="184"/>
    </location>
</feature>
<dbReference type="CDD" id="cd00564">
    <property type="entry name" value="TMP_TenI"/>
    <property type="match status" value="1"/>
</dbReference>
<dbReference type="GO" id="GO:0005737">
    <property type="term" value="C:cytoplasm"/>
    <property type="evidence" value="ECO:0007669"/>
    <property type="project" value="TreeGrafter"/>
</dbReference>
<dbReference type="RefSeq" id="WP_140452484.1">
    <property type="nucleotide sequence ID" value="NZ_VFRP01000001.1"/>
</dbReference>
<dbReference type="GO" id="GO:0009228">
    <property type="term" value="P:thiamine biosynthetic process"/>
    <property type="evidence" value="ECO:0007669"/>
    <property type="project" value="UniProtKB-KW"/>
</dbReference>
<evidence type="ECO:0000256" key="1">
    <source>
        <dbReference type="ARBA" id="ARBA00004948"/>
    </source>
</evidence>
<comment type="caution">
    <text evidence="4">The sequence shown here is derived from an EMBL/GenBank/DDBJ whole genome shotgun (WGS) entry which is preliminary data.</text>
</comment>
<sequence>MPNEETAKLYLVTPPVPRLADFADTLANLLDRFEVACVRLSLATRSEDEIARAADTLREVCHARDVPLVVTDHFLMVDRLGLDGVHLSDGARQVRAARKALRADAIVGAYAHASRHDGMMAGEIGADYVSFGPISPSSLGDGALAPLELFEWWSEMIEIPVVAEGGLTPDQAADLARAADFIALGDELWSHPDGPEAALLGFVARLGG</sequence>
<dbReference type="Proteomes" id="UP000319255">
    <property type="component" value="Unassembled WGS sequence"/>
</dbReference>
<gene>
    <name evidence="4" type="ORF">FJM51_02335</name>
</gene>
<evidence type="ECO:0000256" key="2">
    <source>
        <dbReference type="ARBA" id="ARBA00022977"/>
    </source>
</evidence>
<dbReference type="AlphaFoldDB" id="A0A501WZQ9"/>
<comment type="pathway">
    <text evidence="1">Cofactor biosynthesis; thiamine diphosphate biosynthesis.</text>
</comment>